<reference evidence="4 5" key="1">
    <citation type="submission" date="2018-10" db="EMBL/GenBank/DDBJ databases">
        <title>Notoacmeibacter sp. M2BS9Y-3-1, whole genome shotgun sequence.</title>
        <authorList>
            <person name="Tuo L."/>
        </authorList>
    </citation>
    <scope>NUCLEOTIDE SEQUENCE [LARGE SCALE GENOMIC DNA]</scope>
    <source>
        <strain evidence="4 5">M2BS9Y-3-1</strain>
    </source>
</reference>
<comment type="caution">
    <text evidence="4">The sequence shown here is derived from an EMBL/GenBank/DDBJ whole genome shotgun (WGS) entry which is preliminary data.</text>
</comment>
<gene>
    <name evidence="4" type="ORF">D8780_14820</name>
</gene>
<organism evidence="4 5">
    <name type="scientific">Notoacmeibacter ruber</name>
    <dbReference type="NCBI Taxonomy" id="2670375"/>
    <lineage>
        <taxon>Bacteria</taxon>
        <taxon>Pseudomonadati</taxon>
        <taxon>Pseudomonadota</taxon>
        <taxon>Alphaproteobacteria</taxon>
        <taxon>Hyphomicrobiales</taxon>
        <taxon>Notoacmeibacteraceae</taxon>
        <taxon>Notoacmeibacter</taxon>
    </lineage>
</organism>
<dbReference type="InterPro" id="IPR005090">
    <property type="entry name" value="RepC_N"/>
</dbReference>
<dbReference type="Proteomes" id="UP000281094">
    <property type="component" value="Unassembled WGS sequence"/>
</dbReference>
<protein>
    <submittedName>
        <fullName evidence="4">Replication initiation protein</fullName>
    </submittedName>
</protein>
<dbReference type="EMBL" id="RCWN01000002">
    <property type="protein sequence ID" value="RLQ85232.1"/>
    <property type="molecule type" value="Genomic_DNA"/>
</dbReference>
<dbReference type="NCBIfam" id="NF040974">
    <property type="entry name" value="RepABC_RepC"/>
    <property type="match status" value="1"/>
</dbReference>
<dbReference type="Pfam" id="PF11800">
    <property type="entry name" value="RP-C_C"/>
    <property type="match status" value="1"/>
</dbReference>
<sequence>MPNYEPLTPFGVGGPAALAQINAAAADRARRKTRPQNDHSEDGASGNDPSRADKFALLRALTEARGAFGLSDRTLTVLSALLSFHPDRTIDGDAPTIVFPSNRELSLRCGGMAPATLRRHLAGLIGAGMILRKDSPNGKRYRRRKMEGGSDAFGFDLAPFAARAGLIYEAAEAATAQVLAVRAAREAVSLMLRDCSSLITLALSEGRAGPWSRLAEAFAKLSAPLPRRADFDQVETRRRALASLMAEVEQTWLDGLTEKEMSANEQHNERHYHNSKTESLFEKSGREKVMAPAAVQKGSTYSSGTDGGSDRVTVPTPDLHQIQALPLSAVLSRCPSIGDYAASPMTDWTEFIRTAALVRGFLGISPDAWRQARSVMGEKHAAIVLAAILERADEIRSAGGYLRELTRKAEQGQFSVMPMLEALRNRHS</sequence>
<feature type="domain" description="Plasmid replication protein C C-terminal" evidence="3">
    <location>
        <begin position="326"/>
        <end position="425"/>
    </location>
</feature>
<evidence type="ECO:0000256" key="1">
    <source>
        <dbReference type="SAM" id="MobiDB-lite"/>
    </source>
</evidence>
<evidence type="ECO:0000259" key="2">
    <source>
        <dbReference type="Pfam" id="PF03428"/>
    </source>
</evidence>
<evidence type="ECO:0000313" key="4">
    <source>
        <dbReference type="EMBL" id="RLQ85232.1"/>
    </source>
</evidence>
<keyword evidence="5" id="KW-1185">Reference proteome</keyword>
<dbReference type="InterPro" id="IPR047611">
    <property type="entry name" value="RepABC_RepC"/>
</dbReference>
<dbReference type="AlphaFoldDB" id="A0A3L7J9Q4"/>
<name>A0A3L7J9Q4_9HYPH</name>
<dbReference type="NCBIfam" id="NF010396">
    <property type="entry name" value="PRK13824.1"/>
    <property type="match status" value="1"/>
</dbReference>
<evidence type="ECO:0000259" key="3">
    <source>
        <dbReference type="Pfam" id="PF11800"/>
    </source>
</evidence>
<accession>A0A3L7J9Q4</accession>
<dbReference type="Pfam" id="PF03428">
    <property type="entry name" value="RP-C"/>
    <property type="match status" value="1"/>
</dbReference>
<proteinExistence type="predicted"/>
<dbReference type="RefSeq" id="WP_121646649.1">
    <property type="nucleotide sequence ID" value="NZ_RCWN01000002.1"/>
</dbReference>
<feature type="region of interest" description="Disordered" evidence="1">
    <location>
        <begin position="21"/>
        <end position="51"/>
    </location>
</feature>
<feature type="domain" description="Plasmid replication protein C N-terminal" evidence="2">
    <location>
        <begin position="48"/>
        <end position="201"/>
    </location>
</feature>
<evidence type="ECO:0000313" key="5">
    <source>
        <dbReference type="Proteomes" id="UP000281094"/>
    </source>
</evidence>
<dbReference type="InterPro" id="IPR021760">
    <property type="entry name" value="RepC_C"/>
</dbReference>